<dbReference type="EMBL" id="FWXT01000003">
    <property type="protein sequence ID" value="SMC94570.1"/>
    <property type="molecule type" value="Genomic_DNA"/>
</dbReference>
<organism evidence="1 2">
    <name type="scientific">Pedobacter africanus</name>
    <dbReference type="NCBI Taxonomy" id="151894"/>
    <lineage>
        <taxon>Bacteria</taxon>
        <taxon>Pseudomonadati</taxon>
        <taxon>Bacteroidota</taxon>
        <taxon>Sphingobacteriia</taxon>
        <taxon>Sphingobacteriales</taxon>
        <taxon>Sphingobacteriaceae</taxon>
        <taxon>Pedobacter</taxon>
    </lineage>
</organism>
<evidence type="ECO:0000313" key="2">
    <source>
        <dbReference type="Proteomes" id="UP000192756"/>
    </source>
</evidence>
<dbReference type="InterPro" id="IPR046342">
    <property type="entry name" value="CBS_dom_sf"/>
</dbReference>
<dbReference type="SUPFAM" id="SSF54631">
    <property type="entry name" value="CBS-domain pair"/>
    <property type="match status" value="1"/>
</dbReference>
<proteinExistence type="predicted"/>
<accession>A0A1W2DAP8</accession>
<evidence type="ECO:0000313" key="1">
    <source>
        <dbReference type="EMBL" id="SMC94570.1"/>
    </source>
</evidence>
<dbReference type="OrthoDB" id="772491at2"/>
<dbReference type="AlphaFoldDB" id="A0A1W2DAP8"/>
<gene>
    <name evidence="1" type="ORF">SAMN04488524_3556</name>
</gene>
<protein>
    <submittedName>
        <fullName evidence="1">Uncharacterized protein</fullName>
    </submittedName>
</protein>
<dbReference type="RefSeq" id="WP_144008991.1">
    <property type="nucleotide sequence ID" value="NZ_FWXT01000003.1"/>
</dbReference>
<keyword evidence="2" id="KW-1185">Reference proteome</keyword>
<name>A0A1W2DAP8_9SPHI</name>
<reference evidence="2" key="1">
    <citation type="submission" date="2017-04" db="EMBL/GenBank/DDBJ databases">
        <authorList>
            <person name="Varghese N."/>
            <person name="Submissions S."/>
        </authorList>
    </citation>
    <scope>NUCLEOTIDE SEQUENCE [LARGE SCALE GENOMIC DNA]</scope>
    <source>
        <strain evidence="2">DSM 12126</strain>
    </source>
</reference>
<sequence>MSYHLIMDVGLSNNLKQGILSEAGLKAVTSKDCRRLAAKISAATNRHISVTTIKRVFGFAETKHHFSKYTIAALQEYVKGDEEWKDKIFFKWLQDSYIVAKSPYKMDILSFITDDRSCIDELNEGEPYLHPEHLVITALKMMLHDNLSEVAICKKGKYIGRIYANELQRFVYAGDQLVYHRLNFDLVTAITVMQREGL</sequence>
<dbReference type="Proteomes" id="UP000192756">
    <property type="component" value="Unassembled WGS sequence"/>
</dbReference>